<comment type="subunit">
    <text evidence="2">Homodimer.</text>
</comment>
<feature type="binding site" evidence="2">
    <location>
        <position position="358"/>
    </location>
    <ligand>
        <name>substrate</name>
    </ligand>
</feature>
<dbReference type="NCBIfam" id="NF001209">
    <property type="entry name" value="PRK00175.1"/>
    <property type="match status" value="1"/>
</dbReference>
<feature type="domain" description="AB hydrolase-1" evidence="4">
    <location>
        <begin position="43"/>
        <end position="363"/>
    </location>
</feature>
<evidence type="ECO:0000256" key="2">
    <source>
        <dbReference type="HAMAP-Rule" id="MF_00296"/>
    </source>
</evidence>
<dbReference type="Gene3D" id="3.40.50.1820">
    <property type="entry name" value="alpha/beta hydrolase"/>
    <property type="match status" value="1"/>
</dbReference>
<dbReference type="PANTHER" id="PTHR32268">
    <property type="entry name" value="HOMOSERINE O-ACETYLTRANSFERASE"/>
    <property type="match status" value="1"/>
</dbReference>
<comment type="caution">
    <text evidence="2">Lacks conserved residue(s) required for the propagation of feature annotation.</text>
</comment>
<dbReference type="UniPathway" id="UPA00051">
    <property type="reaction ID" value="UER00074"/>
</dbReference>
<dbReference type="Proteomes" id="UP000235703">
    <property type="component" value="Unassembled WGS sequence"/>
</dbReference>
<dbReference type="RefSeq" id="WP_102160135.1">
    <property type="nucleotide sequence ID" value="NZ_PNFZ01000001.1"/>
</dbReference>
<comment type="similarity">
    <text evidence="2">Belongs to the AB hydrolase superfamily. MetX family.</text>
</comment>
<comment type="subcellular location">
    <subcellularLocation>
        <location evidence="2">Cytoplasm</location>
    </subcellularLocation>
</comment>
<accession>A0A2N6PKR3</accession>
<keyword evidence="2" id="KW-0963">Cytoplasm</keyword>
<protein>
    <recommendedName>
        <fullName evidence="2">Homoserine O-acetyltransferase</fullName>
        <shortName evidence="2">HAT</shortName>
        <ecNumber evidence="2">2.3.1.31</ecNumber>
    </recommendedName>
    <alternativeName>
        <fullName evidence="2">Homoserine transacetylase</fullName>
        <shortName evidence="2">HTA</shortName>
    </alternativeName>
</protein>
<dbReference type="GO" id="GO:0009092">
    <property type="term" value="P:homoserine metabolic process"/>
    <property type="evidence" value="ECO:0007669"/>
    <property type="project" value="TreeGrafter"/>
</dbReference>
<dbReference type="GO" id="GO:0009086">
    <property type="term" value="P:methionine biosynthetic process"/>
    <property type="evidence" value="ECO:0007669"/>
    <property type="project" value="UniProtKB-UniRule"/>
</dbReference>
<proteinExistence type="inferred from homology"/>
<keyword evidence="6" id="KW-1185">Reference proteome</keyword>
<dbReference type="GO" id="GO:0005737">
    <property type="term" value="C:cytoplasm"/>
    <property type="evidence" value="ECO:0007669"/>
    <property type="project" value="UniProtKB-SubCell"/>
</dbReference>
<dbReference type="SUPFAM" id="SSF53474">
    <property type="entry name" value="alpha/beta-Hydrolases"/>
    <property type="match status" value="1"/>
</dbReference>
<organism evidence="5 6">
    <name type="scientific">Brevibacterium luteolum</name>
    <dbReference type="NCBI Taxonomy" id="199591"/>
    <lineage>
        <taxon>Bacteria</taxon>
        <taxon>Bacillati</taxon>
        <taxon>Actinomycetota</taxon>
        <taxon>Actinomycetes</taxon>
        <taxon>Micrococcales</taxon>
        <taxon>Brevibacteriaceae</taxon>
        <taxon>Brevibacterium</taxon>
    </lineage>
</organism>
<feature type="active site" evidence="2 3">
    <location>
        <position position="357"/>
    </location>
</feature>
<comment type="function">
    <text evidence="2">Transfers an acetyl group from acetyl-CoA to L-homoserine, forming acetyl-L-homoserine.</text>
</comment>
<evidence type="ECO:0000259" key="4">
    <source>
        <dbReference type="Pfam" id="PF00561"/>
    </source>
</evidence>
<evidence type="ECO:0000256" key="3">
    <source>
        <dbReference type="PIRSR" id="PIRSR000443-1"/>
    </source>
</evidence>
<comment type="pathway">
    <text evidence="2">Amino-acid biosynthesis; L-methionine biosynthesis via de novo pathway; O-acetyl-L-homoserine from L-homoserine: step 1/1.</text>
</comment>
<dbReference type="AlphaFoldDB" id="A0A2N6PKR3"/>
<dbReference type="InterPro" id="IPR000073">
    <property type="entry name" value="AB_hydrolase_1"/>
</dbReference>
<evidence type="ECO:0000256" key="1">
    <source>
        <dbReference type="ARBA" id="ARBA00022679"/>
    </source>
</evidence>
<dbReference type="PIRSF" id="PIRSF000443">
    <property type="entry name" value="Homoser_Ac_trans"/>
    <property type="match status" value="1"/>
</dbReference>
<dbReference type="HAMAP" id="MF_00296">
    <property type="entry name" value="MetX_acyltransf"/>
    <property type="match status" value="1"/>
</dbReference>
<dbReference type="InterPro" id="IPR029058">
    <property type="entry name" value="AB_hydrolase_fold"/>
</dbReference>
<dbReference type="NCBIfam" id="TIGR01392">
    <property type="entry name" value="homoserO_Ac_trn"/>
    <property type="match status" value="1"/>
</dbReference>
<dbReference type="InterPro" id="IPR008220">
    <property type="entry name" value="HAT_MetX-like"/>
</dbReference>
<keyword evidence="2" id="KW-0012">Acyltransferase</keyword>
<dbReference type="EC" id="2.3.1.31" evidence="2"/>
<feature type="binding site" evidence="2">
    <location>
        <position position="224"/>
    </location>
    <ligand>
        <name>substrate</name>
    </ligand>
</feature>
<gene>
    <name evidence="2" type="primary">metXA</name>
    <name evidence="5" type="ORF">CJ198_01590</name>
</gene>
<dbReference type="OrthoDB" id="9800754at2"/>
<dbReference type="PANTHER" id="PTHR32268:SF11">
    <property type="entry name" value="HOMOSERINE O-ACETYLTRANSFERASE"/>
    <property type="match status" value="1"/>
</dbReference>
<sequence>MQVASRTAVAEFHDVVLESGYVFEQLHIAYETYGQLNAEKSNAVLIEHALTGDPHVSSGVANPAAAESPRSFAPGWWEDVVGPGKAIDTNEFFVVCANAIGGCNGSTGPTSPSADGLAHGSRFPAVSIRDMAAAEVLLSDRLDIPAWHAVIGGSMGGARALEFALVAPERVNRATILAAPAFSDADQIAWAYTQIQAIELDPDFCGGDYAVIGRFPRRGLGLARQIAHLTYRADSELNERFANTRQEQWPDLAHRPRPASAGDAYYAIQSYLDYQATKLVDRFDAQSYRILTQALRDHDVRRGRSTNLAEALSAAQAKFQVISVSSDRLYPPAQVAQLAAALPGDVETHVLDSWAGHDGFLTEGAQLSPHLRRFLT</sequence>
<comment type="caution">
    <text evidence="5">The sequence shown here is derived from an EMBL/GenBank/DDBJ whole genome shotgun (WGS) entry which is preliminary data.</text>
</comment>
<keyword evidence="2" id="KW-0028">Amino-acid biosynthesis</keyword>
<feature type="active site" description="Nucleophile" evidence="2 3">
    <location>
        <position position="154"/>
    </location>
</feature>
<name>A0A2N6PKR3_9MICO</name>
<keyword evidence="2" id="KW-0486">Methionine biosynthesis</keyword>
<reference evidence="5 6" key="1">
    <citation type="submission" date="2017-09" db="EMBL/GenBank/DDBJ databases">
        <title>Bacterial strain isolated from the female urinary microbiota.</title>
        <authorList>
            <person name="Thomas-White K."/>
            <person name="Kumar N."/>
            <person name="Forster S."/>
            <person name="Putonti C."/>
            <person name="Lawley T."/>
            <person name="Wolfe A.J."/>
        </authorList>
    </citation>
    <scope>NUCLEOTIDE SEQUENCE [LARGE SCALE GENOMIC DNA]</scope>
    <source>
        <strain evidence="5 6">UMB0680</strain>
    </source>
</reference>
<dbReference type="EMBL" id="PNFZ01000001">
    <property type="protein sequence ID" value="PMB99255.1"/>
    <property type="molecule type" value="Genomic_DNA"/>
</dbReference>
<evidence type="ECO:0000313" key="5">
    <source>
        <dbReference type="EMBL" id="PMB99255.1"/>
    </source>
</evidence>
<dbReference type="GO" id="GO:0004414">
    <property type="term" value="F:homoserine O-acetyltransferase activity"/>
    <property type="evidence" value="ECO:0007669"/>
    <property type="project" value="UniProtKB-UniRule"/>
</dbReference>
<keyword evidence="1 2" id="KW-0808">Transferase</keyword>
<evidence type="ECO:0000313" key="6">
    <source>
        <dbReference type="Proteomes" id="UP000235703"/>
    </source>
</evidence>
<feature type="active site" evidence="2 3">
    <location>
        <position position="327"/>
    </location>
</feature>
<comment type="catalytic activity">
    <reaction evidence="2">
        <text>L-homoserine + acetyl-CoA = O-acetyl-L-homoserine + CoA</text>
        <dbReference type="Rhea" id="RHEA:13701"/>
        <dbReference type="ChEBI" id="CHEBI:57287"/>
        <dbReference type="ChEBI" id="CHEBI:57288"/>
        <dbReference type="ChEBI" id="CHEBI:57476"/>
        <dbReference type="ChEBI" id="CHEBI:57716"/>
        <dbReference type="EC" id="2.3.1.31"/>
    </reaction>
</comment>
<dbReference type="Pfam" id="PF00561">
    <property type="entry name" value="Abhydrolase_1"/>
    <property type="match status" value="1"/>
</dbReference>